<organism evidence="1 2">
    <name type="scientific">Coemansia aciculifera</name>
    <dbReference type="NCBI Taxonomy" id="417176"/>
    <lineage>
        <taxon>Eukaryota</taxon>
        <taxon>Fungi</taxon>
        <taxon>Fungi incertae sedis</taxon>
        <taxon>Zoopagomycota</taxon>
        <taxon>Kickxellomycotina</taxon>
        <taxon>Kickxellomycetes</taxon>
        <taxon>Kickxellales</taxon>
        <taxon>Kickxellaceae</taxon>
        <taxon>Coemansia</taxon>
    </lineage>
</organism>
<sequence length="255" mass="28534">MPILSPDQIQFYRSHGYLIVDSLLTNAELQLYQADAQLLTNHCLEQGDIVTDWGCIVEPLACNYYDDDQLTNLHKATRADYLALRHSTTNGVALCTLDKFGLCARQLLHHQDTRETVFLLNEQYIAKPPRSTEAQFAWHQDILYMSETERQHAIVSVWTPLCDVGSDNGTVMVEPFPDPNNPGVYADKCQGAFTVVMDAGSALFMDGRLRHCSGGNHSESFRLVFMPQFSLGPIERTNHSNAALAIPLGPTIEYT</sequence>
<evidence type="ECO:0000313" key="1">
    <source>
        <dbReference type="EMBL" id="KAJ2898589.1"/>
    </source>
</evidence>
<gene>
    <name evidence="1" type="ORF">IWW38_001332</name>
</gene>
<proteinExistence type="predicted"/>
<dbReference type="Proteomes" id="UP001139981">
    <property type="component" value="Unassembled WGS sequence"/>
</dbReference>
<accession>A0ACC1M8D0</accession>
<keyword evidence="2" id="KW-1185">Reference proteome</keyword>
<dbReference type="EMBL" id="JANBVB010000056">
    <property type="protein sequence ID" value="KAJ2898589.1"/>
    <property type="molecule type" value="Genomic_DNA"/>
</dbReference>
<reference evidence="1" key="1">
    <citation type="submission" date="2022-07" db="EMBL/GenBank/DDBJ databases">
        <title>Phylogenomic reconstructions and comparative analyses of Kickxellomycotina fungi.</title>
        <authorList>
            <person name="Reynolds N.K."/>
            <person name="Stajich J.E."/>
            <person name="Barry K."/>
            <person name="Grigoriev I.V."/>
            <person name="Crous P."/>
            <person name="Smith M.E."/>
        </authorList>
    </citation>
    <scope>NUCLEOTIDE SEQUENCE</scope>
    <source>
        <strain evidence="1">CBS 190363</strain>
    </source>
</reference>
<evidence type="ECO:0000313" key="2">
    <source>
        <dbReference type="Proteomes" id="UP001139981"/>
    </source>
</evidence>
<comment type="caution">
    <text evidence="1">The sequence shown here is derived from an EMBL/GenBank/DDBJ whole genome shotgun (WGS) entry which is preliminary data.</text>
</comment>
<name>A0ACC1M8D0_9FUNG</name>
<protein>
    <submittedName>
        <fullName evidence="1">Uncharacterized protein</fullName>
    </submittedName>
</protein>